<gene>
    <name evidence="2" type="ORF">GCM10022395_07980</name>
</gene>
<organism evidence="2 3">
    <name type="scientific">Snuella lapsa</name>
    <dbReference type="NCBI Taxonomy" id="870481"/>
    <lineage>
        <taxon>Bacteria</taxon>
        <taxon>Pseudomonadati</taxon>
        <taxon>Bacteroidota</taxon>
        <taxon>Flavobacteriia</taxon>
        <taxon>Flavobacteriales</taxon>
        <taxon>Flavobacteriaceae</taxon>
        <taxon>Snuella</taxon>
    </lineage>
</organism>
<feature type="transmembrane region" description="Helical" evidence="1">
    <location>
        <begin position="69"/>
        <end position="94"/>
    </location>
</feature>
<feature type="transmembrane region" description="Helical" evidence="1">
    <location>
        <begin position="30"/>
        <end position="63"/>
    </location>
</feature>
<comment type="caution">
    <text evidence="2">The sequence shown here is derived from an EMBL/GenBank/DDBJ whole genome shotgun (WGS) entry which is preliminary data.</text>
</comment>
<dbReference type="EMBL" id="BAABCY010000022">
    <property type="protein sequence ID" value="GAA3559427.1"/>
    <property type="molecule type" value="Genomic_DNA"/>
</dbReference>
<accession>A0ABP6X2L1</accession>
<evidence type="ECO:0000313" key="3">
    <source>
        <dbReference type="Proteomes" id="UP001500954"/>
    </source>
</evidence>
<dbReference type="CDD" id="cd07328">
    <property type="entry name" value="M48_Ste24p_like"/>
    <property type="match status" value="1"/>
</dbReference>
<keyword evidence="3" id="KW-1185">Reference proteome</keyword>
<keyword evidence="1" id="KW-0812">Transmembrane</keyword>
<evidence type="ECO:0008006" key="4">
    <source>
        <dbReference type="Google" id="ProtNLM"/>
    </source>
</evidence>
<name>A0ABP6X2L1_9FLAO</name>
<keyword evidence="1" id="KW-1133">Transmembrane helix</keyword>
<reference evidence="3" key="1">
    <citation type="journal article" date="2019" name="Int. J. Syst. Evol. Microbiol.">
        <title>The Global Catalogue of Microorganisms (GCM) 10K type strain sequencing project: providing services to taxonomists for standard genome sequencing and annotation.</title>
        <authorList>
            <consortium name="The Broad Institute Genomics Platform"/>
            <consortium name="The Broad Institute Genome Sequencing Center for Infectious Disease"/>
            <person name="Wu L."/>
            <person name="Ma J."/>
        </authorList>
    </citation>
    <scope>NUCLEOTIDE SEQUENCE [LARGE SCALE GENOMIC DNA]</scope>
    <source>
        <strain evidence="3">JCM 17111</strain>
    </source>
</reference>
<keyword evidence="1" id="KW-0472">Membrane</keyword>
<evidence type="ECO:0000256" key="1">
    <source>
        <dbReference type="SAM" id="Phobius"/>
    </source>
</evidence>
<dbReference type="RefSeq" id="WP_345004527.1">
    <property type="nucleotide sequence ID" value="NZ_BAABCY010000022.1"/>
</dbReference>
<evidence type="ECO:0000313" key="2">
    <source>
        <dbReference type="EMBL" id="GAA3559427.1"/>
    </source>
</evidence>
<proteinExistence type="predicted"/>
<protein>
    <recommendedName>
        <fullName evidence="4">Phage holin family protein</fullName>
    </recommendedName>
</protein>
<sequence>MYLEPINQSLFMKIKDIKLTPEFKKQTTKAIVSIIFFAITYLLIFLTVCGLTALCVYGGIMLIASKPMFFTLALGIGMASFGGLILIFLLKFIFKSHKIDRTHLLEITRQEEPQLFKLIEDIVNEVGTKFPKKVYLSTEVNASVFYDSSFWSMFFPVKKNLLIGLGLVNTISQSELKT</sequence>
<dbReference type="Proteomes" id="UP001500954">
    <property type="component" value="Unassembled WGS sequence"/>
</dbReference>